<comment type="caution">
    <text evidence="3">The sequence shown here is derived from an EMBL/GenBank/DDBJ whole genome shotgun (WGS) entry which is preliminary data.</text>
</comment>
<feature type="compositionally biased region" description="Basic residues" evidence="1">
    <location>
        <begin position="60"/>
        <end position="70"/>
    </location>
</feature>
<organism evidence="3 4">
    <name type="scientific">Occultella gossypii</name>
    <dbReference type="NCBI Taxonomy" id="2800820"/>
    <lineage>
        <taxon>Bacteria</taxon>
        <taxon>Bacillati</taxon>
        <taxon>Actinomycetota</taxon>
        <taxon>Actinomycetes</taxon>
        <taxon>Micrococcales</taxon>
        <taxon>Ruaniaceae</taxon>
        <taxon>Occultella</taxon>
    </lineage>
</organism>
<evidence type="ECO:0000256" key="2">
    <source>
        <dbReference type="SAM" id="Phobius"/>
    </source>
</evidence>
<dbReference type="Proteomes" id="UP000826651">
    <property type="component" value="Unassembled WGS sequence"/>
</dbReference>
<name>A0ABS7SBW7_9MICO</name>
<dbReference type="RefSeq" id="WP_223405927.1">
    <property type="nucleotide sequence ID" value="NZ_JAGSHT010000011.1"/>
</dbReference>
<keyword evidence="2" id="KW-1133">Transmembrane helix</keyword>
<keyword evidence="2" id="KW-0472">Membrane</keyword>
<keyword evidence="2" id="KW-0812">Transmembrane</keyword>
<evidence type="ECO:0000313" key="4">
    <source>
        <dbReference type="Proteomes" id="UP000826651"/>
    </source>
</evidence>
<protein>
    <submittedName>
        <fullName evidence="3">Uncharacterized protein</fullName>
    </submittedName>
</protein>
<evidence type="ECO:0000313" key="3">
    <source>
        <dbReference type="EMBL" id="MBZ2196751.1"/>
    </source>
</evidence>
<reference evidence="3 4" key="1">
    <citation type="submission" date="2021-04" db="EMBL/GenBank/DDBJ databases">
        <title>Ruania sp. nov., isolated from sandy soil of mangrove forest.</title>
        <authorList>
            <person name="Ge X."/>
            <person name="Huang R."/>
            <person name="Liu W."/>
        </authorList>
    </citation>
    <scope>NUCLEOTIDE SEQUENCE [LARGE SCALE GENOMIC DNA]</scope>
    <source>
        <strain evidence="3 4">N2-46</strain>
    </source>
</reference>
<proteinExistence type="predicted"/>
<dbReference type="EMBL" id="JAGSHT010000011">
    <property type="protein sequence ID" value="MBZ2196751.1"/>
    <property type="molecule type" value="Genomic_DNA"/>
</dbReference>
<evidence type="ECO:0000256" key="1">
    <source>
        <dbReference type="SAM" id="MobiDB-lite"/>
    </source>
</evidence>
<feature type="transmembrane region" description="Helical" evidence="2">
    <location>
        <begin position="38"/>
        <end position="55"/>
    </location>
</feature>
<sequence>MAVVPAGVAIAGVPTMAWAANTVGLEPAAEAVDLDARGALMMLVGLVLLGWLFVVEHHRGSARTRRRSGTKRPSGLPPQA</sequence>
<gene>
    <name evidence="3" type="ORF">KCQ71_11345</name>
</gene>
<keyword evidence="4" id="KW-1185">Reference proteome</keyword>
<accession>A0ABS7SBW7</accession>
<feature type="region of interest" description="Disordered" evidence="1">
    <location>
        <begin position="60"/>
        <end position="80"/>
    </location>
</feature>